<dbReference type="GO" id="GO:0016878">
    <property type="term" value="F:acid-thiol ligase activity"/>
    <property type="evidence" value="ECO:0007669"/>
    <property type="project" value="UniProtKB-ARBA"/>
</dbReference>
<dbReference type="Gene3D" id="3.40.50.12780">
    <property type="entry name" value="N-terminal domain of ligase-like"/>
    <property type="match status" value="1"/>
</dbReference>
<dbReference type="PANTHER" id="PTHR43767">
    <property type="entry name" value="LONG-CHAIN-FATTY-ACID--COA LIGASE"/>
    <property type="match status" value="1"/>
</dbReference>
<dbReference type="Pfam" id="PF00501">
    <property type="entry name" value="AMP-binding"/>
    <property type="match status" value="1"/>
</dbReference>
<comment type="caution">
    <text evidence="2">The sequence shown here is derived from an EMBL/GenBank/DDBJ whole genome shotgun (WGS) entry which is preliminary data.</text>
</comment>
<dbReference type="Proteomes" id="UP000297239">
    <property type="component" value="Unassembled WGS sequence"/>
</dbReference>
<dbReference type="Gene3D" id="3.30.300.30">
    <property type="match status" value="1"/>
</dbReference>
<dbReference type="AlphaFoldDB" id="A0A6N4Q662"/>
<dbReference type="RefSeq" id="WP_135632014.1">
    <property type="nucleotide sequence ID" value="NZ_RQFE01000009.1"/>
</dbReference>
<organism evidence="2 3">
    <name type="scientific">Leptospira kanakyensis</name>
    <dbReference type="NCBI Taxonomy" id="2484968"/>
    <lineage>
        <taxon>Bacteria</taxon>
        <taxon>Pseudomonadati</taxon>
        <taxon>Spirochaetota</taxon>
        <taxon>Spirochaetia</taxon>
        <taxon>Leptospirales</taxon>
        <taxon>Leptospiraceae</taxon>
        <taxon>Leptospira</taxon>
    </lineage>
</organism>
<keyword evidence="2" id="KW-0436">Ligase</keyword>
<sequence length="390" mass="44139">MASVLRFADSEYFLSGNFELDLESNQPILVDPLWKGTVLENHLHKYPLPVLDSKKSFCLVTSGSTGVPKMVWKEWSEIESEISFWTKDNLVQSLFQGTKKAGVFVSVPFCHLYGLLWGYLIPKRLGIPIHIEKPSKETYLWITSAPQLQKAVDAHSPLPKNAIVSGMKFPVPLARTLRDKGGISVLEIYGSTETGAIGYRDPLRQNRFQILNDVETKFFQEEGIEESELQIRSPYLSNQFFLLEENGWVKFRIPPNEFYATNDLGNGSELGWYLLGRKDRIIKHKGKRVSLDRIESEILGLSLPGEFVCVCISGESGDTIGVFGSTNLTPEEVLIRMRKDLPESHIPKLVLTNHSMPRLPNGKIDYPTITKLCSQEYDSESVFLDQKPIE</sequence>
<reference evidence="2" key="1">
    <citation type="journal article" date="2019" name="PLoS Negl. Trop. Dis.">
        <title>Revisiting the worldwide diversity of Leptospira species in the environment.</title>
        <authorList>
            <person name="Vincent A.T."/>
            <person name="Schiettekatte O."/>
            <person name="Bourhy P."/>
            <person name="Veyrier F.J."/>
            <person name="Picardeau M."/>
        </authorList>
    </citation>
    <scope>NUCLEOTIDE SEQUENCE [LARGE SCALE GENOMIC DNA]</scope>
    <source>
        <strain evidence="2">201800293</strain>
    </source>
</reference>
<accession>A0A6N4Q662</accession>
<dbReference type="InterPro" id="IPR045851">
    <property type="entry name" value="AMP-bd_C_sf"/>
</dbReference>
<keyword evidence="3" id="KW-1185">Reference proteome</keyword>
<dbReference type="InterPro" id="IPR000873">
    <property type="entry name" value="AMP-dep_synth/lig_dom"/>
</dbReference>
<dbReference type="EMBL" id="RQFF01000010">
    <property type="protein sequence ID" value="TGK75136.1"/>
    <property type="molecule type" value="Genomic_DNA"/>
</dbReference>
<evidence type="ECO:0000313" key="2">
    <source>
        <dbReference type="EMBL" id="TGK75136.1"/>
    </source>
</evidence>
<dbReference type="InterPro" id="IPR050237">
    <property type="entry name" value="ATP-dep_AMP-bd_enzyme"/>
</dbReference>
<gene>
    <name evidence="2" type="ORF">EHQ18_02215</name>
</gene>
<feature type="domain" description="AMP-dependent synthetase/ligase" evidence="1">
    <location>
        <begin position="58"/>
        <end position="200"/>
    </location>
</feature>
<protein>
    <submittedName>
        <fullName evidence="2">Long-chain fatty acid--CoA ligase</fullName>
    </submittedName>
</protein>
<evidence type="ECO:0000313" key="3">
    <source>
        <dbReference type="Proteomes" id="UP000297239"/>
    </source>
</evidence>
<dbReference type="PANTHER" id="PTHR43767:SF1">
    <property type="entry name" value="NONRIBOSOMAL PEPTIDE SYNTHASE PES1 (EUROFUNG)-RELATED"/>
    <property type="match status" value="1"/>
</dbReference>
<dbReference type="InterPro" id="IPR042099">
    <property type="entry name" value="ANL_N_sf"/>
</dbReference>
<proteinExistence type="predicted"/>
<evidence type="ECO:0000259" key="1">
    <source>
        <dbReference type="Pfam" id="PF00501"/>
    </source>
</evidence>
<dbReference type="SUPFAM" id="SSF56801">
    <property type="entry name" value="Acetyl-CoA synthetase-like"/>
    <property type="match status" value="1"/>
</dbReference>
<name>A0A6N4Q662_9LEPT</name>
<dbReference type="OrthoDB" id="9787658at2"/>